<dbReference type="PANTHER" id="PTHR43867">
    <property type="entry name" value="CELLULOSE SYNTHASE CATALYTIC SUBUNIT A [UDP-FORMING]"/>
    <property type="match status" value="1"/>
</dbReference>
<comment type="subcellular location">
    <subcellularLocation>
        <location evidence="1">Membrane</location>
        <topology evidence="1">Multi-pass membrane protein</topology>
    </subcellularLocation>
</comment>
<keyword evidence="4 7" id="KW-0812">Transmembrane</keyword>
<protein>
    <submittedName>
        <fullName evidence="8">Glycosyltransferase</fullName>
    </submittedName>
</protein>
<feature type="transmembrane region" description="Helical" evidence="7">
    <location>
        <begin position="74"/>
        <end position="94"/>
    </location>
</feature>
<evidence type="ECO:0000256" key="3">
    <source>
        <dbReference type="ARBA" id="ARBA00022679"/>
    </source>
</evidence>
<accession>A0A4V1RQ99</accession>
<dbReference type="Gene3D" id="3.90.550.10">
    <property type="entry name" value="Spore Coat Polysaccharide Biosynthesis Protein SpsA, Chain A"/>
    <property type="match status" value="1"/>
</dbReference>
<dbReference type="Pfam" id="PF13641">
    <property type="entry name" value="Glyco_tranf_2_3"/>
    <property type="match status" value="1"/>
</dbReference>
<evidence type="ECO:0000256" key="5">
    <source>
        <dbReference type="ARBA" id="ARBA00022989"/>
    </source>
</evidence>
<keyword evidence="2" id="KW-0328">Glycosyltransferase</keyword>
<feature type="transmembrane region" description="Helical" evidence="7">
    <location>
        <begin position="519"/>
        <end position="539"/>
    </location>
</feature>
<dbReference type="OrthoDB" id="9806824at2"/>
<feature type="transmembrane region" description="Helical" evidence="7">
    <location>
        <begin position="12"/>
        <end position="30"/>
    </location>
</feature>
<dbReference type="SUPFAM" id="SSF53448">
    <property type="entry name" value="Nucleotide-diphospho-sugar transferases"/>
    <property type="match status" value="1"/>
</dbReference>
<proteinExistence type="predicted"/>
<dbReference type="CDD" id="cd06421">
    <property type="entry name" value="CESA_CelA_like"/>
    <property type="match status" value="1"/>
</dbReference>
<evidence type="ECO:0000256" key="4">
    <source>
        <dbReference type="ARBA" id="ARBA00022692"/>
    </source>
</evidence>
<dbReference type="GO" id="GO:0005886">
    <property type="term" value="C:plasma membrane"/>
    <property type="evidence" value="ECO:0007669"/>
    <property type="project" value="TreeGrafter"/>
</dbReference>
<dbReference type="Proteomes" id="UP000291088">
    <property type="component" value="Unassembled WGS sequence"/>
</dbReference>
<keyword evidence="5 7" id="KW-1133">Transmembrane helix</keyword>
<evidence type="ECO:0000313" key="9">
    <source>
        <dbReference type="Proteomes" id="UP000291088"/>
    </source>
</evidence>
<comment type="caution">
    <text evidence="8">The sequence shown here is derived from an EMBL/GenBank/DDBJ whole genome shotgun (WGS) entry which is preliminary data.</text>
</comment>
<feature type="transmembrane region" description="Helical" evidence="7">
    <location>
        <begin position="484"/>
        <end position="504"/>
    </location>
</feature>
<evidence type="ECO:0000313" key="8">
    <source>
        <dbReference type="EMBL" id="RYC12117.1"/>
    </source>
</evidence>
<sequence>MLDLHPTELQSAYAVVAVVFGIALVTPFVLRRETVAHRVVIFAVAIVLSARYIVWRATETLAPFGVTWDCLVTWSFFLIEAAALASSFSAFVILMRRKNRSPEATAARNWWLPAPPPRVVVLIATYNEEKDVLARTIAGAKALEHLHTTIYVLDDGRRDWLADYCGEQAVNYIRRSDNKGSKAGNLNHAIARLAESGDVPDFVAVLDADFVPHRNFLKRALALFHRHNVGLVQTPQHFFNPDPIQHNLGLSRSYPDEQRFFFDHLQPSRDGWDIAFCCGTSSVIRWKALVDVGGFPTESVTEDFLMTLVLQAKGWHTAYLNEALTEGLAPEGLKEYVTQRTRWCLGLMQIVRSDYGPFSLRQPLRLRDRWSVLDSLFYWVTTYPFRLAAFIYPLLYWYFGTIAVYASVPEILSHFGAYYVWTLFALNFISRGLVIPIVNDVSQLLGAIPIMRATWTGLIRPKNRSFKVTAKGGDRSQFVVQWRLMAPFLVLVALTLVGLFIGLVSDRFVFSDAGEGKSIVLFWSLYNLMTLAVTIMVCVEMPRIESHLDDRPQRVLMRLDDGLHRVWLTDLTQQSARVRGVVLAEGSPVEISVRDVGDVSGYVIETTSDGGLISLDTTDRQYEALLRRLYAEGSAPGVTRTRIGAILHDLVFGSHIR</sequence>
<keyword evidence="9" id="KW-1185">Reference proteome</keyword>
<evidence type="ECO:0000256" key="1">
    <source>
        <dbReference type="ARBA" id="ARBA00004141"/>
    </source>
</evidence>
<feature type="transmembrane region" description="Helical" evidence="7">
    <location>
        <begin position="35"/>
        <end position="54"/>
    </location>
</feature>
<organism evidence="8 9">
    <name type="scientific">Ciceribacter ferrooxidans</name>
    <dbReference type="NCBI Taxonomy" id="2509717"/>
    <lineage>
        <taxon>Bacteria</taxon>
        <taxon>Pseudomonadati</taxon>
        <taxon>Pseudomonadota</taxon>
        <taxon>Alphaproteobacteria</taxon>
        <taxon>Hyphomicrobiales</taxon>
        <taxon>Rhizobiaceae</taxon>
        <taxon>Ciceribacter</taxon>
    </lineage>
</organism>
<dbReference type="InterPro" id="IPR029044">
    <property type="entry name" value="Nucleotide-diphossugar_trans"/>
</dbReference>
<evidence type="ECO:0000256" key="2">
    <source>
        <dbReference type="ARBA" id="ARBA00022676"/>
    </source>
</evidence>
<dbReference type="AlphaFoldDB" id="A0A4V1RQ99"/>
<gene>
    <name evidence="8" type="ORF">EUU22_13740</name>
</gene>
<evidence type="ECO:0000256" key="7">
    <source>
        <dbReference type="SAM" id="Phobius"/>
    </source>
</evidence>
<dbReference type="PANTHER" id="PTHR43867:SF2">
    <property type="entry name" value="CELLULOSE SYNTHASE CATALYTIC SUBUNIT A [UDP-FORMING]"/>
    <property type="match status" value="1"/>
</dbReference>
<name>A0A4V1RQ99_9HYPH</name>
<dbReference type="RefSeq" id="WP_129332545.1">
    <property type="nucleotide sequence ID" value="NZ_SDVB01000238.1"/>
</dbReference>
<keyword evidence="6 7" id="KW-0472">Membrane</keyword>
<reference evidence="8 9" key="1">
    <citation type="submission" date="2019-01" db="EMBL/GenBank/DDBJ databases">
        <authorList>
            <person name="Deng T."/>
        </authorList>
    </citation>
    <scope>NUCLEOTIDE SEQUENCE [LARGE SCALE GENOMIC DNA]</scope>
    <source>
        <strain evidence="8 9">F8825</strain>
    </source>
</reference>
<feature type="transmembrane region" description="Helical" evidence="7">
    <location>
        <begin position="376"/>
        <end position="399"/>
    </location>
</feature>
<dbReference type="InterPro" id="IPR050321">
    <property type="entry name" value="Glycosyltr_2/OpgH_subfam"/>
</dbReference>
<keyword evidence="3 8" id="KW-0808">Transferase</keyword>
<feature type="transmembrane region" description="Helical" evidence="7">
    <location>
        <begin position="411"/>
        <end position="429"/>
    </location>
</feature>
<dbReference type="GO" id="GO:0016758">
    <property type="term" value="F:hexosyltransferase activity"/>
    <property type="evidence" value="ECO:0007669"/>
    <property type="project" value="TreeGrafter"/>
</dbReference>
<evidence type="ECO:0000256" key="6">
    <source>
        <dbReference type="ARBA" id="ARBA00023136"/>
    </source>
</evidence>
<dbReference type="EMBL" id="SDVB01000238">
    <property type="protein sequence ID" value="RYC12117.1"/>
    <property type="molecule type" value="Genomic_DNA"/>
</dbReference>